<feature type="compositionally biased region" description="Low complexity" evidence="1">
    <location>
        <begin position="92"/>
        <end position="104"/>
    </location>
</feature>
<sequence>MSSTTSSAAPTCTGNRWVLPVQDAACGLPNSGNYSDIMDDCCAVAEVRTYQDDCGLYCLAQGQNVSSLLSCIEDSGATPGDFFCSGNMSATATAPAPSATQTSDNNDDDPAAPTNTGNAGVRLNQPVSKSGLGVLAVLFCSALLGVAA</sequence>
<organism evidence="2 3">
    <name type="scientific">Aspergillus cavernicola</name>
    <dbReference type="NCBI Taxonomy" id="176166"/>
    <lineage>
        <taxon>Eukaryota</taxon>
        <taxon>Fungi</taxon>
        <taxon>Dikarya</taxon>
        <taxon>Ascomycota</taxon>
        <taxon>Pezizomycotina</taxon>
        <taxon>Eurotiomycetes</taxon>
        <taxon>Eurotiomycetidae</taxon>
        <taxon>Eurotiales</taxon>
        <taxon>Aspergillaceae</taxon>
        <taxon>Aspergillus</taxon>
        <taxon>Aspergillus subgen. Nidulantes</taxon>
    </lineage>
</organism>
<proteinExistence type="predicted"/>
<keyword evidence="3" id="KW-1185">Reference proteome</keyword>
<gene>
    <name evidence="2" type="ORF">BDW59DRAFT_105653</name>
</gene>
<dbReference type="Proteomes" id="UP001610335">
    <property type="component" value="Unassembled WGS sequence"/>
</dbReference>
<evidence type="ECO:0000313" key="2">
    <source>
        <dbReference type="EMBL" id="KAL2832505.1"/>
    </source>
</evidence>
<evidence type="ECO:0000313" key="3">
    <source>
        <dbReference type="Proteomes" id="UP001610335"/>
    </source>
</evidence>
<evidence type="ECO:0000256" key="1">
    <source>
        <dbReference type="SAM" id="MobiDB-lite"/>
    </source>
</evidence>
<name>A0ABR4IXN7_9EURO</name>
<comment type="caution">
    <text evidence="2">The sequence shown here is derived from an EMBL/GenBank/DDBJ whole genome shotgun (WGS) entry which is preliminary data.</text>
</comment>
<accession>A0ABR4IXN7</accession>
<evidence type="ECO:0008006" key="4">
    <source>
        <dbReference type="Google" id="ProtNLM"/>
    </source>
</evidence>
<dbReference type="EMBL" id="JBFXLS010000006">
    <property type="protein sequence ID" value="KAL2832505.1"/>
    <property type="molecule type" value="Genomic_DNA"/>
</dbReference>
<feature type="region of interest" description="Disordered" evidence="1">
    <location>
        <begin position="92"/>
        <end position="123"/>
    </location>
</feature>
<protein>
    <recommendedName>
        <fullName evidence="4">Extracellular membrane protein CFEM domain-containing protein</fullName>
    </recommendedName>
</protein>
<reference evidence="2 3" key="1">
    <citation type="submission" date="2024-07" db="EMBL/GenBank/DDBJ databases">
        <title>Section-level genome sequencing and comparative genomics of Aspergillus sections Usti and Cavernicolus.</title>
        <authorList>
            <consortium name="Lawrence Berkeley National Laboratory"/>
            <person name="Nybo J.L."/>
            <person name="Vesth T.C."/>
            <person name="Theobald S."/>
            <person name="Frisvad J.C."/>
            <person name="Larsen T.O."/>
            <person name="Kjaerboelling I."/>
            <person name="Rothschild-Mancinelli K."/>
            <person name="Lyhne E.K."/>
            <person name="Kogle M.E."/>
            <person name="Barry K."/>
            <person name="Clum A."/>
            <person name="Na H."/>
            <person name="Ledsgaard L."/>
            <person name="Lin J."/>
            <person name="Lipzen A."/>
            <person name="Kuo A."/>
            <person name="Riley R."/>
            <person name="Mondo S."/>
            <person name="LaButti K."/>
            <person name="Haridas S."/>
            <person name="Pangalinan J."/>
            <person name="Salamov A.A."/>
            <person name="Simmons B.A."/>
            <person name="Magnuson J.K."/>
            <person name="Chen J."/>
            <person name="Drula E."/>
            <person name="Henrissat B."/>
            <person name="Wiebenga A."/>
            <person name="Lubbers R.J."/>
            <person name="Gomes A.C."/>
            <person name="Makela M.R."/>
            <person name="Stajich J."/>
            <person name="Grigoriev I.V."/>
            <person name="Mortensen U.H."/>
            <person name="De vries R.P."/>
            <person name="Baker S.E."/>
            <person name="Andersen M.R."/>
        </authorList>
    </citation>
    <scope>NUCLEOTIDE SEQUENCE [LARGE SCALE GENOMIC DNA]</scope>
    <source>
        <strain evidence="2 3">CBS 600.67</strain>
    </source>
</reference>